<comment type="caution">
    <text evidence="1">The sequence shown here is derived from an EMBL/GenBank/DDBJ whole genome shotgun (WGS) entry which is preliminary data.</text>
</comment>
<accession>A0A7X3LIJ1</accession>
<reference evidence="1 2" key="1">
    <citation type="submission" date="2019-12" db="EMBL/GenBank/DDBJ databases">
        <title>Paenibacillus sp. nov., an endophytic bacterium isolated from the stem of Dendrobium.</title>
        <authorList>
            <person name="Zhao R."/>
        </authorList>
    </citation>
    <scope>NUCLEOTIDE SEQUENCE [LARGE SCALE GENOMIC DNA]</scope>
    <source>
        <strain evidence="1 2">HJL G12</strain>
    </source>
</reference>
<proteinExistence type="predicted"/>
<organism evidence="1 2">
    <name type="scientific">Paenibacillus dendrobii</name>
    <dbReference type="NCBI Taxonomy" id="2691084"/>
    <lineage>
        <taxon>Bacteria</taxon>
        <taxon>Bacillati</taxon>
        <taxon>Bacillota</taxon>
        <taxon>Bacilli</taxon>
        <taxon>Bacillales</taxon>
        <taxon>Paenibacillaceae</taxon>
        <taxon>Paenibacillus</taxon>
    </lineage>
</organism>
<dbReference type="Proteomes" id="UP000460318">
    <property type="component" value="Unassembled WGS sequence"/>
</dbReference>
<dbReference type="EMBL" id="WUBI01000001">
    <property type="protein sequence ID" value="MWV44329.1"/>
    <property type="molecule type" value="Genomic_DNA"/>
</dbReference>
<evidence type="ECO:0000313" key="1">
    <source>
        <dbReference type="EMBL" id="MWV44329.1"/>
    </source>
</evidence>
<keyword evidence="2" id="KW-1185">Reference proteome</keyword>
<sequence>MYRYHFRAQCRENIDLERLFREALPVLQIRMKEFGACHLSLFHFGTQLFLYYESPAQTADPHELFAHCEDALETWPGTDKPRRWVPMMDIFHYQQPINENHWLRKNASARPYARIAHLKPDKVASYVFYHYQYQEEKPGDGDKYGMIALHENLMFFYSEDPATVDKPSYSGKLSTSNTPSDWAGTMEPHFIPWDQPAEHSRIWLEIPLIIRA</sequence>
<protein>
    <submittedName>
        <fullName evidence="1">Uncharacterized protein</fullName>
    </submittedName>
</protein>
<gene>
    <name evidence="1" type="ORF">GRF59_11875</name>
</gene>
<name>A0A7X3LIJ1_9BACL</name>
<evidence type="ECO:0000313" key="2">
    <source>
        <dbReference type="Proteomes" id="UP000460318"/>
    </source>
</evidence>
<dbReference type="AlphaFoldDB" id="A0A7X3LIJ1"/>